<evidence type="ECO:0000256" key="4">
    <source>
        <dbReference type="ARBA" id="ARBA00023125"/>
    </source>
</evidence>
<comment type="subcellular location">
    <subcellularLocation>
        <location evidence="1">Nucleus</location>
    </subcellularLocation>
</comment>
<reference evidence="8" key="1">
    <citation type="submission" date="2019-12" db="EMBL/GenBank/DDBJ databases">
        <title>Genome sequence of Babesia ovis.</title>
        <authorList>
            <person name="Yamagishi J."/>
            <person name="Sevinc F."/>
            <person name="Xuan X."/>
        </authorList>
    </citation>
    <scope>NUCLEOTIDE SEQUENCE</scope>
    <source>
        <strain evidence="8">Selcuk</strain>
    </source>
</reference>
<dbReference type="GO" id="GO:0005634">
    <property type="term" value="C:nucleus"/>
    <property type="evidence" value="ECO:0007669"/>
    <property type="project" value="UniProtKB-SubCell"/>
</dbReference>
<proteinExistence type="inferred from homology"/>
<dbReference type="EMBL" id="BLIY01000017">
    <property type="protein sequence ID" value="GFE55126.1"/>
    <property type="molecule type" value="Genomic_DNA"/>
</dbReference>
<comment type="similarity">
    <text evidence="2">Belongs to the SNAPC3/SRD2 family.</text>
</comment>
<dbReference type="GO" id="GO:0001006">
    <property type="term" value="F:RNA polymerase III type 3 promoter sequence-specific DNA binding"/>
    <property type="evidence" value="ECO:0007669"/>
    <property type="project" value="TreeGrafter"/>
</dbReference>
<dbReference type="PANTHER" id="PTHR13421:SF16">
    <property type="entry name" value="SNRNA-ACTIVATING PROTEIN COMPLEX SUBUNIT 3"/>
    <property type="match status" value="1"/>
</dbReference>
<evidence type="ECO:0000256" key="1">
    <source>
        <dbReference type="ARBA" id="ARBA00004123"/>
    </source>
</evidence>
<dbReference type="GO" id="GO:0003681">
    <property type="term" value="F:bent DNA binding"/>
    <property type="evidence" value="ECO:0007669"/>
    <property type="project" value="TreeGrafter"/>
</dbReference>
<accession>A0A9W5TCF4</accession>
<keyword evidence="6" id="KW-0539">Nucleus</keyword>
<protein>
    <submittedName>
        <fullName evidence="8">snRNA-activating complex protein, putative</fullName>
    </submittedName>
</protein>
<dbReference type="GO" id="GO:0042796">
    <property type="term" value="P:snRNA transcription by RNA polymerase III"/>
    <property type="evidence" value="ECO:0007669"/>
    <property type="project" value="TreeGrafter"/>
</dbReference>
<keyword evidence="5" id="KW-0804">Transcription</keyword>
<dbReference type="InterPro" id="IPR022042">
    <property type="entry name" value="snRNA-activating_su3"/>
</dbReference>
<dbReference type="Pfam" id="PF12251">
    <property type="entry name" value="SNAPC3"/>
    <property type="match status" value="1"/>
</dbReference>
<evidence type="ECO:0000256" key="7">
    <source>
        <dbReference type="SAM" id="MobiDB-lite"/>
    </source>
</evidence>
<sequence>MAHLPPPVPFKRIPHFDISELLDPDNITIVNGLRPHEGRHQRRLCSTGSAGRAAKFRRTTGGSIPNTAAQASQPEVQPPVVIKSKLKTELPTCDIDLFEFRDKYRRMMDRLDALRENVINIKVKQLQTELGIESLEDAKALYKLRTDAKLIACLSQPIRTPTISEVISSASRINLRRVMAARYGLGAYLGKRLEIPFNETTNPWSEKNLFRLFAQAVNLESYKLATGERRYMFQGRKRDAALTRSLMLKGPQNSSTPPTFHKHATERYLEQNRHPGFTLVADDELIITMSLYHGVRGHKLREFDMLSSQTLAELRDAFKCPSEIRPMNVEINANGSCFMLNGQLFPDLRYGACDYSEPLLYFLHRYKPSMLRTSECIEQKDAVLSHLELPLYMPGFLLHHGDCEHRLMITAIRAYDKTRDCPYEECYPVKVFVPRHRAMLCHVCEFSDATTTVFNSLVLPHIPSYLCDDCYTRFKRLGKPGGVYRSDGLAQTVAIEFCEE</sequence>
<dbReference type="GO" id="GO:0019185">
    <property type="term" value="C:snRNA-activating protein complex"/>
    <property type="evidence" value="ECO:0007669"/>
    <property type="project" value="TreeGrafter"/>
</dbReference>
<keyword evidence="9" id="KW-1185">Reference proteome</keyword>
<gene>
    <name evidence="8" type="ORF">BaOVIS_025300</name>
</gene>
<feature type="compositionally biased region" description="Polar residues" evidence="7">
    <location>
        <begin position="60"/>
        <end position="75"/>
    </location>
</feature>
<keyword evidence="3" id="KW-0805">Transcription regulation</keyword>
<feature type="region of interest" description="Disordered" evidence="7">
    <location>
        <begin position="57"/>
        <end position="76"/>
    </location>
</feature>
<evidence type="ECO:0000256" key="5">
    <source>
        <dbReference type="ARBA" id="ARBA00023163"/>
    </source>
</evidence>
<name>A0A9W5TCF4_BABOV</name>
<evidence type="ECO:0000256" key="6">
    <source>
        <dbReference type="ARBA" id="ARBA00023242"/>
    </source>
</evidence>
<dbReference type="GO" id="GO:0000978">
    <property type="term" value="F:RNA polymerase II cis-regulatory region sequence-specific DNA binding"/>
    <property type="evidence" value="ECO:0007669"/>
    <property type="project" value="TreeGrafter"/>
</dbReference>
<dbReference type="AlphaFoldDB" id="A0A9W5TCF4"/>
<evidence type="ECO:0000313" key="9">
    <source>
        <dbReference type="Proteomes" id="UP001057455"/>
    </source>
</evidence>
<keyword evidence="4" id="KW-0238">DNA-binding</keyword>
<dbReference type="OrthoDB" id="46583at2759"/>
<dbReference type="GO" id="GO:0001046">
    <property type="term" value="F:core promoter sequence-specific DNA binding"/>
    <property type="evidence" value="ECO:0007669"/>
    <property type="project" value="TreeGrafter"/>
</dbReference>
<comment type="caution">
    <text evidence="8">The sequence shown here is derived from an EMBL/GenBank/DDBJ whole genome shotgun (WGS) entry which is preliminary data.</text>
</comment>
<organism evidence="8 9">
    <name type="scientific">Babesia ovis</name>
    <dbReference type="NCBI Taxonomy" id="5869"/>
    <lineage>
        <taxon>Eukaryota</taxon>
        <taxon>Sar</taxon>
        <taxon>Alveolata</taxon>
        <taxon>Apicomplexa</taxon>
        <taxon>Aconoidasida</taxon>
        <taxon>Piroplasmida</taxon>
        <taxon>Babesiidae</taxon>
        <taxon>Babesia</taxon>
    </lineage>
</organism>
<evidence type="ECO:0000256" key="3">
    <source>
        <dbReference type="ARBA" id="ARBA00023015"/>
    </source>
</evidence>
<evidence type="ECO:0000256" key="2">
    <source>
        <dbReference type="ARBA" id="ARBA00010410"/>
    </source>
</evidence>
<dbReference type="Proteomes" id="UP001057455">
    <property type="component" value="Unassembled WGS sequence"/>
</dbReference>
<dbReference type="PANTHER" id="PTHR13421">
    <property type="entry name" value="SNRNA-ACTIVATING PROTEIN COMPLEX SUBUNIT 3"/>
    <property type="match status" value="1"/>
</dbReference>
<evidence type="ECO:0000313" key="8">
    <source>
        <dbReference type="EMBL" id="GFE55126.1"/>
    </source>
</evidence>
<dbReference type="GO" id="GO:0042795">
    <property type="term" value="P:snRNA transcription by RNA polymerase II"/>
    <property type="evidence" value="ECO:0007669"/>
    <property type="project" value="TreeGrafter"/>
</dbReference>